<accession>A0ABV8BLW5</accession>
<proteinExistence type="predicted"/>
<dbReference type="RefSeq" id="WP_382367388.1">
    <property type="nucleotide sequence ID" value="NZ_JBHRZI010000003.1"/>
</dbReference>
<sequence>MGEFVAASAFETEDVVAVLTAVSSFLTAHSWPAVPVEDAESAAADEVQIFPPTNGWTVVLWPHYFTEVAAAEHMSRELGVLTSTARIYDGDYWTHSLLRNGVTLDRFASMPDYFTDDVDEVVRLVAKYAGRSEVIADATGCPVEQLAPYLVRIGEDEDSDDEVEPARAKAFPDDEFELDSPWVFVDFWRRFGPYYPEDLSQYAARLRLAPGWLDKLPSGDPEL</sequence>
<dbReference type="Proteomes" id="UP001595690">
    <property type="component" value="Unassembled WGS sequence"/>
</dbReference>
<protein>
    <submittedName>
        <fullName evidence="1">Uncharacterized protein</fullName>
    </submittedName>
</protein>
<evidence type="ECO:0000313" key="1">
    <source>
        <dbReference type="EMBL" id="MFC3890127.1"/>
    </source>
</evidence>
<evidence type="ECO:0000313" key="2">
    <source>
        <dbReference type="Proteomes" id="UP001595690"/>
    </source>
</evidence>
<reference evidence="2" key="1">
    <citation type="journal article" date="2019" name="Int. J. Syst. Evol. Microbiol.">
        <title>The Global Catalogue of Microorganisms (GCM) 10K type strain sequencing project: providing services to taxonomists for standard genome sequencing and annotation.</title>
        <authorList>
            <consortium name="The Broad Institute Genomics Platform"/>
            <consortium name="The Broad Institute Genome Sequencing Center for Infectious Disease"/>
            <person name="Wu L."/>
            <person name="Ma J."/>
        </authorList>
    </citation>
    <scope>NUCLEOTIDE SEQUENCE [LARGE SCALE GENOMIC DNA]</scope>
    <source>
        <strain evidence="2">CGMCC 4.7405</strain>
    </source>
</reference>
<comment type="caution">
    <text evidence="1">The sequence shown here is derived from an EMBL/GenBank/DDBJ whole genome shotgun (WGS) entry which is preliminary data.</text>
</comment>
<dbReference type="EMBL" id="JBHRZI010000003">
    <property type="protein sequence ID" value="MFC3890127.1"/>
    <property type="molecule type" value="Genomic_DNA"/>
</dbReference>
<keyword evidence="2" id="KW-1185">Reference proteome</keyword>
<organism evidence="1 2">
    <name type="scientific">Lentzea rhizosphaerae</name>
    <dbReference type="NCBI Taxonomy" id="2041025"/>
    <lineage>
        <taxon>Bacteria</taxon>
        <taxon>Bacillati</taxon>
        <taxon>Actinomycetota</taxon>
        <taxon>Actinomycetes</taxon>
        <taxon>Pseudonocardiales</taxon>
        <taxon>Pseudonocardiaceae</taxon>
        <taxon>Lentzea</taxon>
    </lineage>
</organism>
<name>A0ABV8BLW5_9PSEU</name>
<gene>
    <name evidence="1" type="ORF">ACFOWZ_01460</name>
</gene>